<comment type="subcellular location">
    <subcellularLocation>
        <location evidence="1 7">Cell membrane</location>
        <topology evidence="1 7">Multi-pass membrane protein</topology>
    </subcellularLocation>
</comment>
<comment type="similarity">
    <text evidence="2 7">Belongs to the Casparian strip membrane proteins (CASP) family.</text>
</comment>
<dbReference type="NCBIfam" id="TIGR01569">
    <property type="entry name" value="A_tha_TIGR01569"/>
    <property type="match status" value="1"/>
</dbReference>
<comment type="subunit">
    <text evidence="7">Homodimer and heterodimers.</text>
</comment>
<feature type="transmembrane region" description="Helical" evidence="7">
    <location>
        <begin position="175"/>
        <end position="198"/>
    </location>
</feature>
<evidence type="ECO:0000256" key="2">
    <source>
        <dbReference type="ARBA" id="ARBA00007651"/>
    </source>
</evidence>
<keyword evidence="6 7" id="KW-0472">Membrane</keyword>
<sequence length="211" mass="23238">MSSNQLMFLIAYNTPLNSFNFNELARGGGVEGGRVVGIDVGNARLDDMAGVLMFGAFFHVLVEPFFTNEEVEFLDQERVDKKLNFRVTGKELMVRMRGATEGWKRKLAMMVEVFEVAVDGAFDGGGTMWSTMMTMALASAGDGAATFMSELGKNGNSHAKWDKICDKFETYCDRGVVALIVSFVGFILLLIISVMSIIKLLKPNRINHASP</sequence>
<dbReference type="GO" id="GO:0005886">
    <property type="term" value="C:plasma membrane"/>
    <property type="evidence" value="ECO:0007669"/>
    <property type="project" value="UniProtKB-SubCell"/>
</dbReference>
<comment type="caution">
    <text evidence="9">The sequence shown here is derived from an EMBL/GenBank/DDBJ whole genome shotgun (WGS) entry which is preliminary data.</text>
</comment>
<dbReference type="EMBL" id="QZWG01000009">
    <property type="protein sequence ID" value="RZB91191.1"/>
    <property type="molecule type" value="Genomic_DNA"/>
</dbReference>
<dbReference type="Pfam" id="PF04535">
    <property type="entry name" value="CASP_dom"/>
    <property type="match status" value="1"/>
</dbReference>
<dbReference type="InterPro" id="IPR006702">
    <property type="entry name" value="CASP_dom"/>
</dbReference>
<evidence type="ECO:0000256" key="3">
    <source>
        <dbReference type="ARBA" id="ARBA00022475"/>
    </source>
</evidence>
<keyword evidence="10" id="KW-1185">Reference proteome</keyword>
<comment type="caution">
    <text evidence="7">Lacks conserved residue(s) required for the propagation of feature annotation.</text>
</comment>
<evidence type="ECO:0000256" key="5">
    <source>
        <dbReference type="ARBA" id="ARBA00022989"/>
    </source>
</evidence>
<dbReference type="AlphaFoldDB" id="A0A445IYJ6"/>
<evidence type="ECO:0000259" key="8">
    <source>
        <dbReference type="Pfam" id="PF04535"/>
    </source>
</evidence>
<reference evidence="9 10" key="1">
    <citation type="submission" date="2018-09" db="EMBL/GenBank/DDBJ databases">
        <title>A high-quality reference genome of wild soybean provides a powerful tool to mine soybean genomes.</title>
        <authorList>
            <person name="Xie M."/>
            <person name="Chung C.Y.L."/>
            <person name="Li M.-W."/>
            <person name="Wong F.-L."/>
            <person name="Chan T.-F."/>
            <person name="Lam H.-M."/>
        </authorList>
    </citation>
    <scope>NUCLEOTIDE SEQUENCE [LARGE SCALE GENOMIC DNA]</scope>
    <source>
        <strain evidence="10">cv. W05</strain>
        <tissue evidence="9">Hypocotyl of etiolated seedlings</tissue>
    </source>
</reference>
<protein>
    <recommendedName>
        <fullName evidence="7">CASP-like protein</fullName>
    </recommendedName>
</protein>
<evidence type="ECO:0000313" key="9">
    <source>
        <dbReference type="EMBL" id="RZB91191.1"/>
    </source>
</evidence>
<evidence type="ECO:0000313" key="10">
    <source>
        <dbReference type="Proteomes" id="UP000289340"/>
    </source>
</evidence>
<evidence type="ECO:0000256" key="4">
    <source>
        <dbReference type="ARBA" id="ARBA00022692"/>
    </source>
</evidence>
<evidence type="ECO:0000256" key="1">
    <source>
        <dbReference type="ARBA" id="ARBA00004651"/>
    </source>
</evidence>
<keyword evidence="3 7" id="KW-1003">Cell membrane</keyword>
<name>A0A445IYJ6_GLYSO</name>
<dbReference type="InterPro" id="IPR006459">
    <property type="entry name" value="CASP/CASPL"/>
</dbReference>
<organism evidence="9 10">
    <name type="scientific">Glycine soja</name>
    <name type="common">Wild soybean</name>
    <dbReference type="NCBI Taxonomy" id="3848"/>
    <lineage>
        <taxon>Eukaryota</taxon>
        <taxon>Viridiplantae</taxon>
        <taxon>Streptophyta</taxon>
        <taxon>Embryophyta</taxon>
        <taxon>Tracheophyta</taxon>
        <taxon>Spermatophyta</taxon>
        <taxon>Magnoliopsida</taxon>
        <taxon>eudicotyledons</taxon>
        <taxon>Gunneridae</taxon>
        <taxon>Pentapetalae</taxon>
        <taxon>rosids</taxon>
        <taxon>fabids</taxon>
        <taxon>Fabales</taxon>
        <taxon>Fabaceae</taxon>
        <taxon>Papilionoideae</taxon>
        <taxon>50 kb inversion clade</taxon>
        <taxon>NPAAA clade</taxon>
        <taxon>indigoferoid/millettioid clade</taxon>
        <taxon>Phaseoleae</taxon>
        <taxon>Glycine</taxon>
        <taxon>Glycine subgen. Soja</taxon>
    </lineage>
</organism>
<gene>
    <name evidence="9" type="ORF">D0Y65_023549</name>
</gene>
<evidence type="ECO:0000256" key="7">
    <source>
        <dbReference type="RuleBase" id="RU361233"/>
    </source>
</evidence>
<proteinExistence type="inferred from homology"/>
<evidence type="ECO:0000256" key="6">
    <source>
        <dbReference type="ARBA" id="ARBA00023136"/>
    </source>
</evidence>
<feature type="domain" description="Casparian strip membrane protein" evidence="8">
    <location>
        <begin position="132"/>
        <end position="188"/>
    </location>
</feature>
<dbReference type="Proteomes" id="UP000289340">
    <property type="component" value="Chromosome 9"/>
</dbReference>
<keyword evidence="4 7" id="KW-0812">Transmembrane</keyword>
<accession>A0A445IYJ6</accession>
<keyword evidence="5 7" id="KW-1133">Transmembrane helix</keyword>